<dbReference type="AlphaFoldDB" id="M0LZN9"/>
<dbReference type="GO" id="GO:0003676">
    <property type="term" value="F:nucleic acid binding"/>
    <property type="evidence" value="ECO:0007669"/>
    <property type="project" value="InterPro"/>
</dbReference>
<dbReference type="InterPro" id="IPR010995">
    <property type="entry name" value="DNA_repair_Rad51/TF_NusA_a-hlx"/>
</dbReference>
<feature type="domain" description="YprB ribonuclease H-like" evidence="2">
    <location>
        <begin position="282"/>
        <end position="456"/>
    </location>
</feature>
<dbReference type="InterPro" id="IPR012337">
    <property type="entry name" value="RNaseH-like_sf"/>
</dbReference>
<dbReference type="PATRIC" id="fig|1132509.6.peg.1723"/>
<organism evidence="3 4">
    <name type="scientific">Halococcus hamelinensis 100A6</name>
    <dbReference type="NCBI Taxonomy" id="1132509"/>
    <lineage>
        <taxon>Archaea</taxon>
        <taxon>Methanobacteriati</taxon>
        <taxon>Methanobacteriota</taxon>
        <taxon>Stenosarchaea group</taxon>
        <taxon>Halobacteria</taxon>
        <taxon>Halobacteriales</taxon>
        <taxon>Halococcaceae</taxon>
        <taxon>Halococcus</taxon>
    </lineage>
</organism>
<comment type="caution">
    <text evidence="3">The sequence shown here is derived from an EMBL/GenBank/DDBJ whole genome shotgun (WGS) entry which is preliminary data.</text>
</comment>
<name>M0LZN9_9EURY</name>
<evidence type="ECO:0000313" key="3">
    <source>
        <dbReference type="EMBL" id="EMA39007.1"/>
    </source>
</evidence>
<gene>
    <name evidence="3" type="ORF">C447_07618</name>
</gene>
<evidence type="ECO:0000313" key="4">
    <source>
        <dbReference type="Proteomes" id="UP000011566"/>
    </source>
</evidence>
<dbReference type="eggNOG" id="arCOG03131">
    <property type="taxonomic scope" value="Archaea"/>
</dbReference>
<evidence type="ECO:0000259" key="2">
    <source>
        <dbReference type="Pfam" id="PF13482"/>
    </source>
</evidence>
<dbReference type="GO" id="GO:0000166">
    <property type="term" value="F:nucleotide binding"/>
    <property type="evidence" value="ECO:0007669"/>
    <property type="project" value="InterPro"/>
</dbReference>
<dbReference type="Pfam" id="PF14520">
    <property type="entry name" value="HHH_5"/>
    <property type="match status" value="1"/>
</dbReference>
<dbReference type="Proteomes" id="UP000011566">
    <property type="component" value="Unassembled WGS sequence"/>
</dbReference>
<dbReference type="SUPFAM" id="SSF53098">
    <property type="entry name" value="Ribonuclease H-like"/>
    <property type="match status" value="1"/>
</dbReference>
<dbReference type="SUPFAM" id="SSF47794">
    <property type="entry name" value="Rad51 N-terminal domain-like"/>
    <property type="match status" value="1"/>
</dbReference>
<proteinExistence type="predicted"/>
<dbReference type="Pfam" id="PF13482">
    <property type="entry name" value="RNase_H_2"/>
    <property type="match status" value="1"/>
</dbReference>
<feature type="region of interest" description="Disordered" evidence="1">
    <location>
        <begin position="464"/>
        <end position="486"/>
    </location>
</feature>
<dbReference type="Gene3D" id="3.30.420.10">
    <property type="entry name" value="Ribonuclease H-like superfamily/Ribonuclease H"/>
    <property type="match status" value="1"/>
</dbReference>
<dbReference type="OrthoDB" id="50367at2157"/>
<reference evidence="3 4" key="1">
    <citation type="journal article" date="2014" name="PLoS Genet.">
        <title>Phylogenetically driven sequencing of extremely halophilic archaea reveals strategies for static and dynamic osmo-response.</title>
        <authorList>
            <person name="Becker E.A."/>
            <person name="Seitzer P.M."/>
            <person name="Tritt A."/>
            <person name="Larsen D."/>
            <person name="Krusor M."/>
            <person name="Yao A.I."/>
            <person name="Wu D."/>
            <person name="Madern D."/>
            <person name="Eisen J.A."/>
            <person name="Darling A.E."/>
            <person name="Facciotti M.T."/>
        </authorList>
    </citation>
    <scope>NUCLEOTIDE SEQUENCE [LARGE SCALE GENOMIC DNA]</scope>
    <source>
        <strain evidence="3 4">100A6</strain>
    </source>
</reference>
<evidence type="ECO:0000256" key="1">
    <source>
        <dbReference type="SAM" id="MobiDB-lite"/>
    </source>
</evidence>
<accession>M0LZN9</accession>
<dbReference type="RefSeq" id="WP_007692535.1">
    <property type="nucleotide sequence ID" value="NZ_AJRK01000417.1"/>
</dbReference>
<dbReference type="Gene3D" id="1.10.150.20">
    <property type="entry name" value="5' to 3' exonuclease, C-terminal subdomain"/>
    <property type="match status" value="1"/>
</dbReference>
<sequence length="486" mass="53665">MPHAHSTAKLLVIPSVVALQFSPPEFEDALSYFEPDALLVLGPREHAYTTVAFDHLTDDSVPVVFDPLDASLPDDYRAFTSNGVDVVFANTTADIESLHEGETDGSLDSDTETYVVSGLLDIDIDTDALSTTLTGRSEYRRALSPSERDGSYTHLVTRIEAGYAYTWDDLRVRGIGLQDGAGLPPLTCFTLDTAGHTTAESLDPGKLGLRAIHGVGPTTEDRLRTAGLSTTDDIATTPVEELAEIRGIGPRTGETIRSNARAFSEGRVIRTSETPLPGRDPVFIDIETDGLNPTIAWLIGVQDGIDGDYVSFVQPDPDDPGKAVRAFVRWYTANASDRTLIAWNGWNFDFPVLREQITAHCPQHLDAWKRASKRDPLRWARDHDNAVLPGRTNKLEHVAGALGWEHDDTGLSGAAVGRAYRRWMETRRPDDELDWERHERYCEDDVRSLAFIYEAMREANRLAATNDDRSQPVGETTEQGTLGDIY</sequence>
<dbReference type="EMBL" id="AOMB01000022">
    <property type="protein sequence ID" value="EMA39007.1"/>
    <property type="molecule type" value="Genomic_DNA"/>
</dbReference>
<dbReference type="InterPro" id="IPR036397">
    <property type="entry name" value="RNaseH_sf"/>
</dbReference>
<dbReference type="InterPro" id="IPR038720">
    <property type="entry name" value="YprB_RNase_H-like_dom"/>
</dbReference>
<keyword evidence="4" id="KW-1185">Reference proteome</keyword>
<protein>
    <recommendedName>
        <fullName evidence="2">YprB ribonuclease H-like domain-containing protein</fullName>
    </recommendedName>
</protein>